<evidence type="ECO:0000256" key="1">
    <source>
        <dbReference type="SAM" id="SignalP"/>
    </source>
</evidence>
<dbReference type="AlphaFoldDB" id="A0AAE6G3U2"/>
<gene>
    <name evidence="2" type="ORF">BHS09_26615</name>
</gene>
<proteinExistence type="predicted"/>
<dbReference type="EMBL" id="CP017174">
    <property type="protein sequence ID" value="QDE70257.1"/>
    <property type="molecule type" value="Genomic_DNA"/>
</dbReference>
<feature type="signal peptide" evidence="1">
    <location>
        <begin position="1"/>
        <end position="18"/>
    </location>
</feature>
<protein>
    <recommendedName>
        <fullName evidence="4">Lipoprotein</fullName>
    </recommendedName>
</protein>
<dbReference type="Proteomes" id="UP000320179">
    <property type="component" value="Chromosome"/>
</dbReference>
<dbReference type="RefSeq" id="WP_140799507.1">
    <property type="nucleotide sequence ID" value="NZ_CP017172.1"/>
</dbReference>
<evidence type="ECO:0000313" key="2">
    <source>
        <dbReference type="EMBL" id="QDE70257.1"/>
    </source>
</evidence>
<accession>A0AAE6G3U2</accession>
<evidence type="ECO:0000313" key="3">
    <source>
        <dbReference type="Proteomes" id="UP000320179"/>
    </source>
</evidence>
<sequence>MRRLALPLLLFTTLPACGTVARERPAQEPPALAPACPAHKFAFTQETGCRNDGSVEFCLPTGDDALLARVRELAPTLQVGGTSRGRAGCDVPHETLYLFPTGDTECDSRHGAITPSTWGTLCRVAEIPEVRKIVPTWFE</sequence>
<name>A0AAE6G3U2_MYXXA</name>
<evidence type="ECO:0008006" key="4">
    <source>
        <dbReference type="Google" id="ProtNLM"/>
    </source>
</evidence>
<feature type="chain" id="PRO_5042287924" description="Lipoprotein" evidence="1">
    <location>
        <begin position="19"/>
        <end position="139"/>
    </location>
</feature>
<organism evidence="2 3">
    <name type="scientific">Myxococcus xanthus</name>
    <dbReference type="NCBI Taxonomy" id="34"/>
    <lineage>
        <taxon>Bacteria</taxon>
        <taxon>Pseudomonadati</taxon>
        <taxon>Myxococcota</taxon>
        <taxon>Myxococcia</taxon>
        <taxon>Myxococcales</taxon>
        <taxon>Cystobacterineae</taxon>
        <taxon>Myxococcaceae</taxon>
        <taxon>Myxococcus</taxon>
    </lineage>
</organism>
<reference evidence="2 3" key="1">
    <citation type="journal article" date="2019" name="Science">
        <title>Social genes are selection hotspots in kin groups of a soil microbe.</title>
        <authorList>
            <person name="Wielgoss S."/>
            <person name="Wolfensberger R."/>
            <person name="Sun L."/>
            <person name="Fiegna F."/>
            <person name="Velicer G.J."/>
        </authorList>
    </citation>
    <scope>NUCLEOTIDE SEQUENCE [LARGE SCALE GENOMIC DNA]</scope>
    <source>
        <strain evidence="2 3">MC3.5.9c15</strain>
    </source>
</reference>
<keyword evidence="1" id="KW-0732">Signal</keyword>